<evidence type="ECO:0000259" key="1">
    <source>
        <dbReference type="Pfam" id="PF16075"/>
    </source>
</evidence>
<dbReference type="InterPro" id="IPR032096">
    <property type="entry name" value="DUF4815"/>
</dbReference>
<evidence type="ECO:0000313" key="2">
    <source>
        <dbReference type="EMBL" id="SVA39452.1"/>
    </source>
</evidence>
<feature type="non-terminal residue" evidence="2">
    <location>
        <position position="398"/>
    </location>
</feature>
<dbReference type="Pfam" id="PF16075">
    <property type="entry name" value="DUF4815"/>
    <property type="match status" value="2"/>
</dbReference>
<dbReference type="AlphaFoldDB" id="A0A381VGR0"/>
<feature type="domain" description="DUF4815" evidence="1">
    <location>
        <begin position="12"/>
        <end position="80"/>
    </location>
</feature>
<organism evidence="2">
    <name type="scientific">marine metagenome</name>
    <dbReference type="NCBI Taxonomy" id="408172"/>
    <lineage>
        <taxon>unclassified sequences</taxon>
        <taxon>metagenomes</taxon>
        <taxon>ecological metagenomes</taxon>
    </lineage>
</organism>
<dbReference type="EMBL" id="UINC01008776">
    <property type="protein sequence ID" value="SVA39452.1"/>
    <property type="molecule type" value="Genomic_DNA"/>
</dbReference>
<accession>A0A381VGR0</accession>
<name>A0A381VGR0_9ZZZZ</name>
<gene>
    <name evidence="2" type="ORF">METZ01_LOCUS92306</name>
</gene>
<protein>
    <recommendedName>
        <fullName evidence="1">DUF4815 domain-containing protein</fullName>
    </recommendedName>
</protein>
<reference evidence="2" key="1">
    <citation type="submission" date="2018-05" db="EMBL/GenBank/DDBJ databases">
        <authorList>
            <person name="Lanie J.A."/>
            <person name="Ng W.-L."/>
            <person name="Kazmierczak K.M."/>
            <person name="Andrzejewski T.M."/>
            <person name="Davidsen T.M."/>
            <person name="Wayne K.J."/>
            <person name="Tettelin H."/>
            <person name="Glass J.I."/>
            <person name="Rusch D."/>
            <person name="Podicherti R."/>
            <person name="Tsui H.-C.T."/>
            <person name="Winkler M.E."/>
        </authorList>
    </citation>
    <scope>NUCLEOTIDE SEQUENCE</scope>
</reference>
<proteinExistence type="predicted"/>
<feature type="domain" description="DUF4815" evidence="1">
    <location>
        <begin position="149"/>
        <end position="313"/>
    </location>
</feature>
<sequence>MALTTNFNADPYYDDYNADDAYYRILFRPGFAVQAREVTQLQTILQKQVERHGSHTFQDGSIVLGCELNYDNNIKSIQLETQFAGVDVATTDFANGIATGGTSNARAVVVATAASTATDQPVIVVNYLNNNTFDDGETITIEGTSTQANTVSSAGAAGISTGAETAAAVVSCQSGVFYVGGYFVFKEAESLILEKFSSTPSYRVGFQVTESIINSDTDGNLLDPAQGAYNYAAAGANRFKIALGLSAKAYTAEDKVEAAADENFYQLLKLSSGVKLEETNYPIYSDLEKTLAKRTYDESGDYTLTPFNLQLATHQGITGTTANSGSGAPSTLTGTGTSFDTELAAGDVVFLSGNTAQTATISAVTNSTVATLTGTPGTLVTATSGQTIKFESKFSAGV</sequence>